<name>A0A8X6ICY0_TRICU</name>
<dbReference type="AlphaFoldDB" id="A0A8X6ICY0"/>
<evidence type="ECO:0000313" key="2">
    <source>
        <dbReference type="Proteomes" id="UP000887116"/>
    </source>
</evidence>
<organism evidence="1 2">
    <name type="scientific">Trichonephila clavata</name>
    <name type="common">Joro spider</name>
    <name type="synonym">Nephila clavata</name>
    <dbReference type="NCBI Taxonomy" id="2740835"/>
    <lineage>
        <taxon>Eukaryota</taxon>
        <taxon>Metazoa</taxon>
        <taxon>Ecdysozoa</taxon>
        <taxon>Arthropoda</taxon>
        <taxon>Chelicerata</taxon>
        <taxon>Arachnida</taxon>
        <taxon>Araneae</taxon>
        <taxon>Araneomorphae</taxon>
        <taxon>Entelegynae</taxon>
        <taxon>Araneoidea</taxon>
        <taxon>Nephilidae</taxon>
        <taxon>Trichonephila</taxon>
    </lineage>
</organism>
<evidence type="ECO:0000313" key="1">
    <source>
        <dbReference type="EMBL" id="GFR02415.1"/>
    </source>
</evidence>
<dbReference type="Proteomes" id="UP000887116">
    <property type="component" value="Unassembled WGS sequence"/>
</dbReference>
<accession>A0A8X6ICY0</accession>
<keyword evidence="2" id="KW-1185">Reference proteome</keyword>
<gene>
    <name evidence="1" type="ORF">TNCT_369311</name>
</gene>
<comment type="caution">
    <text evidence="1">The sequence shown here is derived from an EMBL/GenBank/DDBJ whole genome shotgun (WGS) entry which is preliminary data.</text>
</comment>
<proteinExistence type="predicted"/>
<sequence>MKERIKSLKYLLNELEKYQVDKVKGCVDDDTRLIELYKLCKFYNEIKNNSLTVLCFYQVNNVTKKIKIEITDSDVTEFTKEHFVSNFFKVNNKTHEQFFLRNLCNSKMILRDLDSIQEDIILLQNCQEFPEITLEDVLIYESEETKKDKKNI</sequence>
<reference evidence="1" key="1">
    <citation type="submission" date="2020-07" db="EMBL/GenBank/DDBJ databases">
        <title>Multicomponent nature underlies the extraordinary mechanical properties of spider dragline silk.</title>
        <authorList>
            <person name="Kono N."/>
            <person name="Nakamura H."/>
            <person name="Mori M."/>
            <person name="Yoshida Y."/>
            <person name="Ohtoshi R."/>
            <person name="Malay A.D."/>
            <person name="Moran D.A.P."/>
            <person name="Tomita M."/>
            <person name="Numata K."/>
            <person name="Arakawa K."/>
        </authorList>
    </citation>
    <scope>NUCLEOTIDE SEQUENCE</scope>
</reference>
<dbReference type="EMBL" id="BMAO01035261">
    <property type="protein sequence ID" value="GFR02415.1"/>
    <property type="molecule type" value="Genomic_DNA"/>
</dbReference>
<protein>
    <submittedName>
        <fullName evidence="1">Uncharacterized protein</fullName>
    </submittedName>
</protein>